<accession>A0AAE1EMW9</accession>
<reference evidence="2" key="1">
    <citation type="submission" date="2023-10" db="EMBL/GenBank/DDBJ databases">
        <title>Genome assemblies of two species of porcelain crab, Petrolisthes cinctipes and Petrolisthes manimaculis (Anomura: Porcellanidae).</title>
        <authorList>
            <person name="Angst P."/>
        </authorList>
    </citation>
    <scope>NUCLEOTIDE SEQUENCE</scope>
    <source>
        <strain evidence="2">PB745_01</strain>
        <tissue evidence="2">Gill</tissue>
    </source>
</reference>
<comment type="caution">
    <text evidence="2">The sequence shown here is derived from an EMBL/GenBank/DDBJ whole genome shotgun (WGS) entry which is preliminary data.</text>
</comment>
<feature type="compositionally biased region" description="Acidic residues" evidence="1">
    <location>
        <begin position="11"/>
        <end position="22"/>
    </location>
</feature>
<dbReference type="AlphaFoldDB" id="A0AAE1EMW9"/>
<feature type="region of interest" description="Disordered" evidence="1">
    <location>
        <begin position="1"/>
        <end position="27"/>
    </location>
</feature>
<gene>
    <name evidence="2" type="ORF">Pcinc_036128</name>
</gene>
<sequence>MDRVSSGGGEVVDDDDDNDSDDVEVKEKWGYDDDVEGEEKWVQNDDDDNKVEEKWVIMKMMIRWRVDKRRLPHSFGVSIHTQNSICSPPWV</sequence>
<protein>
    <submittedName>
        <fullName evidence="2">Uncharacterized protein</fullName>
    </submittedName>
</protein>
<keyword evidence="3" id="KW-1185">Reference proteome</keyword>
<proteinExistence type="predicted"/>
<organism evidence="2 3">
    <name type="scientific">Petrolisthes cinctipes</name>
    <name type="common">Flat porcelain crab</name>
    <dbReference type="NCBI Taxonomy" id="88211"/>
    <lineage>
        <taxon>Eukaryota</taxon>
        <taxon>Metazoa</taxon>
        <taxon>Ecdysozoa</taxon>
        <taxon>Arthropoda</taxon>
        <taxon>Crustacea</taxon>
        <taxon>Multicrustacea</taxon>
        <taxon>Malacostraca</taxon>
        <taxon>Eumalacostraca</taxon>
        <taxon>Eucarida</taxon>
        <taxon>Decapoda</taxon>
        <taxon>Pleocyemata</taxon>
        <taxon>Anomura</taxon>
        <taxon>Galatheoidea</taxon>
        <taxon>Porcellanidae</taxon>
        <taxon>Petrolisthes</taxon>
    </lineage>
</organism>
<dbReference type="Proteomes" id="UP001286313">
    <property type="component" value="Unassembled WGS sequence"/>
</dbReference>
<dbReference type="EMBL" id="JAWQEG010005556">
    <property type="protein sequence ID" value="KAK3857638.1"/>
    <property type="molecule type" value="Genomic_DNA"/>
</dbReference>
<evidence type="ECO:0000256" key="1">
    <source>
        <dbReference type="SAM" id="MobiDB-lite"/>
    </source>
</evidence>
<name>A0AAE1EMW9_PETCI</name>
<evidence type="ECO:0000313" key="2">
    <source>
        <dbReference type="EMBL" id="KAK3857638.1"/>
    </source>
</evidence>
<evidence type="ECO:0000313" key="3">
    <source>
        <dbReference type="Proteomes" id="UP001286313"/>
    </source>
</evidence>
<feature type="compositionally biased region" description="Gly residues" evidence="1">
    <location>
        <begin position="1"/>
        <end position="10"/>
    </location>
</feature>